<dbReference type="Proteomes" id="UP000091857">
    <property type="component" value="Chromosome 9"/>
</dbReference>
<organism evidence="1 2">
    <name type="scientific">Manihot esculenta</name>
    <name type="common">Cassava</name>
    <name type="synonym">Jatropha manihot</name>
    <dbReference type="NCBI Taxonomy" id="3983"/>
    <lineage>
        <taxon>Eukaryota</taxon>
        <taxon>Viridiplantae</taxon>
        <taxon>Streptophyta</taxon>
        <taxon>Embryophyta</taxon>
        <taxon>Tracheophyta</taxon>
        <taxon>Spermatophyta</taxon>
        <taxon>Magnoliopsida</taxon>
        <taxon>eudicotyledons</taxon>
        <taxon>Gunneridae</taxon>
        <taxon>Pentapetalae</taxon>
        <taxon>rosids</taxon>
        <taxon>fabids</taxon>
        <taxon>Malpighiales</taxon>
        <taxon>Euphorbiaceae</taxon>
        <taxon>Crotonoideae</taxon>
        <taxon>Manihoteae</taxon>
        <taxon>Manihot</taxon>
    </lineage>
</organism>
<keyword evidence="2" id="KW-1185">Reference proteome</keyword>
<sequence>MGNVCVGKCKLKSVFIQSTSDTTGFCFQSQNLSVSSNTNRKHVKETSVPILNKPPKQMVMQADNVLQKKSEDDFMEVFTLGRKLGEGRFGTVFVSIEKATGKEYACKVIEKRKLITCEDVEGLRREIQIMHHLIANPNVAFIQDAYEDSEAVYIVMEFCRGGVLFDTIKEHGHYTEKEAAKLLRTIVTMVQSFHSLGVMHRDLKPENFLFLNHQEDSPLKIIDFGLSTFFKPGETFRDVVGTPYYVAPEVLKKHYGPEADIWSAGVILYALLSGVPPFWAKTEKKIFEEVLHGDLDLLSEPWPVISESAKDLARRMLDRNPATRIATGEILCHPWVKANGIAPDKVLSS</sequence>
<gene>
    <name evidence="1" type="ORF">MANES_09G041701v8</name>
</gene>
<comment type="caution">
    <text evidence="1">The sequence shown here is derived from an EMBL/GenBank/DDBJ whole genome shotgun (WGS) entry which is preliminary data.</text>
</comment>
<name>A0ACB7H361_MANES</name>
<evidence type="ECO:0000313" key="2">
    <source>
        <dbReference type="Proteomes" id="UP000091857"/>
    </source>
</evidence>
<accession>A0ACB7H361</accession>
<proteinExistence type="predicted"/>
<dbReference type="EMBL" id="CM004395">
    <property type="protein sequence ID" value="KAG8646915.1"/>
    <property type="molecule type" value="Genomic_DNA"/>
</dbReference>
<evidence type="ECO:0000313" key="1">
    <source>
        <dbReference type="EMBL" id="KAG8646915.1"/>
    </source>
</evidence>
<reference evidence="2" key="1">
    <citation type="journal article" date="2016" name="Nat. Biotechnol.">
        <title>Sequencing wild and cultivated cassava and related species reveals extensive interspecific hybridization and genetic diversity.</title>
        <authorList>
            <person name="Bredeson J.V."/>
            <person name="Lyons J.B."/>
            <person name="Prochnik S.E."/>
            <person name="Wu G.A."/>
            <person name="Ha C.M."/>
            <person name="Edsinger-Gonzales E."/>
            <person name="Grimwood J."/>
            <person name="Schmutz J."/>
            <person name="Rabbi I.Y."/>
            <person name="Egesi C."/>
            <person name="Nauluvula P."/>
            <person name="Lebot V."/>
            <person name="Ndunguru J."/>
            <person name="Mkamilo G."/>
            <person name="Bart R.S."/>
            <person name="Setter T.L."/>
            <person name="Gleadow R.M."/>
            <person name="Kulakow P."/>
            <person name="Ferguson M.E."/>
            <person name="Rounsley S."/>
            <person name="Rokhsar D.S."/>
        </authorList>
    </citation>
    <scope>NUCLEOTIDE SEQUENCE [LARGE SCALE GENOMIC DNA]</scope>
    <source>
        <strain evidence="2">cv. AM560-2</strain>
    </source>
</reference>
<protein>
    <submittedName>
        <fullName evidence="1">Uncharacterized protein</fullName>
    </submittedName>
</protein>